<dbReference type="Pfam" id="PF07690">
    <property type="entry name" value="MFS_1"/>
    <property type="match status" value="1"/>
</dbReference>
<dbReference type="Gene3D" id="1.20.1250.20">
    <property type="entry name" value="MFS general substrate transporter like domains"/>
    <property type="match status" value="2"/>
</dbReference>
<dbReference type="Proteomes" id="UP000062260">
    <property type="component" value="Chromosome"/>
</dbReference>
<evidence type="ECO:0000256" key="4">
    <source>
        <dbReference type="ARBA" id="ARBA00022989"/>
    </source>
</evidence>
<keyword evidence="2" id="KW-0813">Transport</keyword>
<reference evidence="6 7" key="1">
    <citation type="journal article" date="2016" name="Genome Announc.">
        <title>Complete Genome Sequences of Aerococcus christensenii CCUG 28831T, Aerococcus sanguinicola CCUG 43001T, Aerococcus urinae CCUG 36881T, Aerococcus urinaeequi CCUG 28094T, Aerococcus urinaehominis CCUG 42038 BT, and Aerococcus viridans CCUG 4311T.</title>
        <authorList>
            <person name="Carkaci D."/>
            <person name="Dargis R."/>
            <person name="Nielsen X.C."/>
            <person name="Skovgaard O."/>
            <person name="Fuursted K."/>
            <person name="Christensen J.J."/>
        </authorList>
    </citation>
    <scope>NUCLEOTIDE SEQUENCE [LARGE SCALE GENOMIC DNA]</scope>
    <source>
        <strain evidence="6 7">CCUG42038B</strain>
    </source>
</reference>
<dbReference type="GO" id="GO:0005886">
    <property type="term" value="C:plasma membrane"/>
    <property type="evidence" value="ECO:0007669"/>
    <property type="project" value="UniProtKB-SubCell"/>
</dbReference>
<proteinExistence type="predicted"/>
<dbReference type="InterPro" id="IPR020846">
    <property type="entry name" value="MFS_dom"/>
</dbReference>
<evidence type="ECO:0000313" key="6">
    <source>
        <dbReference type="EMBL" id="AMB99518.1"/>
    </source>
</evidence>
<dbReference type="STRING" id="128944.AWM75_05685"/>
<evidence type="ECO:0000313" key="7">
    <source>
        <dbReference type="Proteomes" id="UP000062260"/>
    </source>
</evidence>
<dbReference type="InterPro" id="IPR050327">
    <property type="entry name" value="Proton-linked_MCT"/>
</dbReference>
<keyword evidence="3" id="KW-0812">Transmembrane</keyword>
<dbReference type="PANTHER" id="PTHR11360:SF290">
    <property type="entry name" value="MONOCARBOXYLATE MFS PERMEASE"/>
    <property type="match status" value="1"/>
</dbReference>
<dbReference type="PROSITE" id="PS50850">
    <property type="entry name" value="MFS"/>
    <property type="match status" value="1"/>
</dbReference>
<name>A0A120IAY2_9LACT</name>
<sequence length="426" mass="46338">MTNTHQSGKKFHYAWIILFAATIILATYMPAVTSLFNKWQIAVTEDLGFSRSAFSLNTTIVQAVGIFIGPIASKFLTERNFKRLWTIFAAIFGLGLIAYAFAQNAWHFYIISFVIGFAFISTTSIPMTMMINNWFVEKRGLATSIAFAGISAGGFIFSPIITYLITNFGWRHAYLVYGIVALVIAFVFGIFIIDQKPEDRGLEAYGYQHKNEINPEDKQKEEADQGNNLDVDLPIGQSWTKAFFILLLLGAVANGLANGGSLQFSPGLTEAQGPVVESITVSAYLLVGVFGKILMGWINDKFGFKVTLFTGMGALALSFVSMLLAGSMIGPVGVVVFFGGLGIATGTVLPPIVTSTIYSNKRYGEAYGYVTSSTQIGTAIGPLLVPLIYDTTGSYAGGWWINIIFAVAGAIFWYLAYQFASNKSQG</sequence>
<dbReference type="GO" id="GO:0022857">
    <property type="term" value="F:transmembrane transporter activity"/>
    <property type="evidence" value="ECO:0007669"/>
    <property type="project" value="InterPro"/>
</dbReference>
<protein>
    <submittedName>
        <fullName evidence="6">Uncharacterized protein</fullName>
    </submittedName>
</protein>
<reference evidence="7" key="2">
    <citation type="submission" date="2016-01" db="EMBL/GenBank/DDBJ databases">
        <title>Six Aerococcus type strain genome sequencing and assembly using PacBio and Illumina Hiseq.</title>
        <authorList>
            <person name="Carkaci D."/>
            <person name="Dargis R."/>
            <person name="Nielsen X.C."/>
            <person name="Skovgaard O."/>
            <person name="Fuursted K."/>
            <person name="Christensen J.J."/>
        </authorList>
    </citation>
    <scope>NUCLEOTIDE SEQUENCE [LARGE SCALE GENOMIC DNA]</scope>
    <source>
        <strain evidence="7">CCUG42038B</strain>
    </source>
</reference>
<organism evidence="6 7">
    <name type="scientific">Aerococcus urinaehominis</name>
    <dbReference type="NCBI Taxonomy" id="128944"/>
    <lineage>
        <taxon>Bacteria</taxon>
        <taxon>Bacillati</taxon>
        <taxon>Bacillota</taxon>
        <taxon>Bacilli</taxon>
        <taxon>Lactobacillales</taxon>
        <taxon>Aerococcaceae</taxon>
        <taxon>Aerococcus</taxon>
    </lineage>
</organism>
<evidence type="ECO:0000256" key="5">
    <source>
        <dbReference type="ARBA" id="ARBA00023136"/>
    </source>
</evidence>
<dbReference type="PANTHER" id="PTHR11360">
    <property type="entry name" value="MONOCARBOXYLATE TRANSPORTER"/>
    <property type="match status" value="1"/>
</dbReference>
<evidence type="ECO:0000256" key="3">
    <source>
        <dbReference type="ARBA" id="ARBA00022692"/>
    </source>
</evidence>
<dbReference type="SUPFAM" id="SSF103473">
    <property type="entry name" value="MFS general substrate transporter"/>
    <property type="match status" value="1"/>
</dbReference>
<gene>
    <name evidence="6" type="ORF">AWM75_05685</name>
</gene>
<keyword evidence="7" id="KW-1185">Reference proteome</keyword>
<accession>A0A120IAY2</accession>
<evidence type="ECO:0000256" key="2">
    <source>
        <dbReference type="ARBA" id="ARBA00022448"/>
    </source>
</evidence>
<dbReference type="EMBL" id="CP014163">
    <property type="protein sequence ID" value="AMB99518.1"/>
    <property type="molecule type" value="Genomic_DNA"/>
</dbReference>
<keyword evidence="5" id="KW-0472">Membrane</keyword>
<dbReference type="KEGG" id="auh:AWM75_05685"/>
<evidence type="ECO:0000256" key="1">
    <source>
        <dbReference type="ARBA" id="ARBA00004651"/>
    </source>
</evidence>
<dbReference type="AlphaFoldDB" id="A0A120IAY2"/>
<dbReference type="InterPro" id="IPR036259">
    <property type="entry name" value="MFS_trans_sf"/>
</dbReference>
<dbReference type="RefSeq" id="WP_067979421.1">
    <property type="nucleotide sequence ID" value="NZ_CP014163.1"/>
</dbReference>
<comment type="subcellular location">
    <subcellularLocation>
        <location evidence="1">Cell membrane</location>
        <topology evidence="1">Multi-pass membrane protein</topology>
    </subcellularLocation>
</comment>
<dbReference type="OrthoDB" id="182417at2"/>
<dbReference type="InterPro" id="IPR011701">
    <property type="entry name" value="MFS"/>
</dbReference>
<keyword evidence="4" id="KW-1133">Transmembrane helix</keyword>